<comment type="subcellular location">
    <subcellularLocation>
        <location evidence="1">Periplasm</location>
    </subcellularLocation>
</comment>
<protein>
    <submittedName>
        <fullName evidence="7">ABC transporter substrate-binding protein</fullName>
    </submittedName>
</protein>
<evidence type="ECO:0000256" key="1">
    <source>
        <dbReference type="ARBA" id="ARBA00004418"/>
    </source>
</evidence>
<name>A0ABZ2I032_9HYPH</name>
<evidence type="ECO:0000256" key="3">
    <source>
        <dbReference type="ARBA" id="ARBA00022448"/>
    </source>
</evidence>
<dbReference type="CDD" id="cd08498">
    <property type="entry name" value="PBP2_NikA_DppA_OppA_like_2"/>
    <property type="match status" value="1"/>
</dbReference>
<dbReference type="PIRSF" id="PIRSF002741">
    <property type="entry name" value="MppA"/>
    <property type="match status" value="1"/>
</dbReference>
<dbReference type="PANTHER" id="PTHR30290">
    <property type="entry name" value="PERIPLASMIC BINDING COMPONENT OF ABC TRANSPORTER"/>
    <property type="match status" value="1"/>
</dbReference>
<feature type="domain" description="Solute-binding protein family 5" evidence="6">
    <location>
        <begin position="64"/>
        <end position="431"/>
    </location>
</feature>
<dbReference type="InterPro" id="IPR030678">
    <property type="entry name" value="Peptide/Ni-bd"/>
</dbReference>
<dbReference type="Gene3D" id="3.40.190.10">
    <property type="entry name" value="Periplasmic binding protein-like II"/>
    <property type="match status" value="1"/>
</dbReference>
<reference evidence="7 8" key="1">
    <citation type="submission" date="2024-02" db="EMBL/GenBank/DDBJ databases">
        <title>Complete genome sequence of Pelagibacterium nitratireducens ZH15.</title>
        <authorList>
            <person name="Zhao L.H."/>
        </authorList>
    </citation>
    <scope>NUCLEOTIDE SEQUENCE [LARGE SCALE GENOMIC DNA]</scope>
    <source>
        <strain evidence="7 8">ZH15</strain>
    </source>
</reference>
<keyword evidence="8" id="KW-1185">Reference proteome</keyword>
<keyword evidence="3" id="KW-0813">Transport</keyword>
<gene>
    <name evidence="7" type="ORF">V6617_01705</name>
</gene>
<feature type="chain" id="PRO_5047353485" evidence="5">
    <location>
        <begin position="21"/>
        <end position="518"/>
    </location>
</feature>
<dbReference type="SUPFAM" id="SSF53850">
    <property type="entry name" value="Periplasmic binding protein-like II"/>
    <property type="match status" value="1"/>
</dbReference>
<dbReference type="Proteomes" id="UP001369958">
    <property type="component" value="Chromosome"/>
</dbReference>
<dbReference type="Gene3D" id="3.10.105.10">
    <property type="entry name" value="Dipeptide-binding Protein, Domain 3"/>
    <property type="match status" value="1"/>
</dbReference>
<accession>A0ABZ2I032</accession>
<evidence type="ECO:0000256" key="2">
    <source>
        <dbReference type="ARBA" id="ARBA00005695"/>
    </source>
</evidence>
<comment type="similarity">
    <text evidence="2">Belongs to the bacterial solute-binding protein 5 family.</text>
</comment>
<feature type="signal peptide" evidence="5">
    <location>
        <begin position="1"/>
        <end position="20"/>
    </location>
</feature>
<organism evidence="7 8">
    <name type="scientific">Pelagibacterium nitratireducens</name>
    <dbReference type="NCBI Taxonomy" id="1046114"/>
    <lineage>
        <taxon>Bacteria</taxon>
        <taxon>Pseudomonadati</taxon>
        <taxon>Pseudomonadota</taxon>
        <taxon>Alphaproteobacteria</taxon>
        <taxon>Hyphomicrobiales</taxon>
        <taxon>Devosiaceae</taxon>
        <taxon>Pelagibacterium</taxon>
    </lineage>
</organism>
<evidence type="ECO:0000313" key="8">
    <source>
        <dbReference type="Proteomes" id="UP001369958"/>
    </source>
</evidence>
<keyword evidence="4 5" id="KW-0732">Signal</keyword>
<dbReference type="InterPro" id="IPR000914">
    <property type="entry name" value="SBP_5_dom"/>
</dbReference>
<dbReference type="PANTHER" id="PTHR30290:SF9">
    <property type="entry name" value="OLIGOPEPTIDE-BINDING PROTEIN APPA"/>
    <property type="match status" value="1"/>
</dbReference>
<dbReference type="EMBL" id="CP146275">
    <property type="protein sequence ID" value="WWT33213.1"/>
    <property type="molecule type" value="Genomic_DNA"/>
</dbReference>
<evidence type="ECO:0000256" key="4">
    <source>
        <dbReference type="ARBA" id="ARBA00022729"/>
    </source>
</evidence>
<evidence type="ECO:0000259" key="6">
    <source>
        <dbReference type="Pfam" id="PF00496"/>
    </source>
</evidence>
<sequence>MQKFMIAVALATGLTASAHAEDLLIGTGATITSIDPHFYNASPNNSIAMQIFDRLAERTAAGRLVPGLAESWEATGETEWTFHLRQGVTWHDGEAFTAEDVVFTLDRAGDVPNSPGGFGGFLRGIENAVAVDDHTLVITTDVPVPDLPGNLANIAVVSQHAGEGAETSDYNDGSAAIGTGAFEFVSFSNGDAVELKRNDQWWGGEVAWESATYKMMTSEGGRTAALLSGDVDIIDTPPAADLPRLNSTDGIHVTSVPGLRVIYFEINYREISEVTGLTDSNGQALEVNPLQDVEVRRALSMAINREAIVERIMQGTATASAQWLPEGAFSYAPDVTVSNADLEAAKDKLAQAGYPEGFQLTLYAPNDRYPNAPEVAQAVAQMWTRIGVQTSVEVLPWSTYSSARESYAIHIIGLGNSTFDATSMLINRLGTREEATGMGASNVSAYSNPELDALTMEAISIVDETEREQALIEAVEFVIEDQAIIPLYQQSNAWAMRDGIDYEPRIDERTLAKDVVLD</sequence>
<dbReference type="InterPro" id="IPR039424">
    <property type="entry name" value="SBP_5"/>
</dbReference>
<dbReference type="Gene3D" id="3.90.76.10">
    <property type="entry name" value="Dipeptide-binding Protein, Domain 1"/>
    <property type="match status" value="1"/>
</dbReference>
<evidence type="ECO:0000313" key="7">
    <source>
        <dbReference type="EMBL" id="WWT33213.1"/>
    </source>
</evidence>
<proteinExistence type="inferred from homology"/>
<evidence type="ECO:0000256" key="5">
    <source>
        <dbReference type="SAM" id="SignalP"/>
    </source>
</evidence>
<dbReference type="Pfam" id="PF00496">
    <property type="entry name" value="SBP_bac_5"/>
    <property type="match status" value="1"/>
</dbReference>
<dbReference type="RefSeq" id="WP_338608654.1">
    <property type="nucleotide sequence ID" value="NZ_CP146275.1"/>
</dbReference>